<dbReference type="RefSeq" id="WP_198076171.1">
    <property type="nucleotide sequence ID" value="NZ_JAEDAE010000007.1"/>
</dbReference>
<sequence>MKLSSFCLLCGAGSIVFSCAEKKSGITKTNILGEWRRVTPAPKKE</sequence>
<evidence type="ECO:0008006" key="3">
    <source>
        <dbReference type="Google" id="ProtNLM"/>
    </source>
</evidence>
<accession>A0ABS0QAU5</accession>
<evidence type="ECO:0000313" key="2">
    <source>
        <dbReference type="Proteomes" id="UP000625631"/>
    </source>
</evidence>
<proteinExistence type="predicted"/>
<comment type="caution">
    <text evidence="1">The sequence shown here is derived from an EMBL/GenBank/DDBJ whole genome shotgun (WGS) entry which is preliminary data.</text>
</comment>
<dbReference type="PROSITE" id="PS51257">
    <property type="entry name" value="PROKAR_LIPOPROTEIN"/>
    <property type="match status" value="1"/>
</dbReference>
<protein>
    <recommendedName>
        <fullName evidence="3">Lipoprotein</fullName>
    </recommendedName>
</protein>
<keyword evidence="2" id="KW-1185">Reference proteome</keyword>
<dbReference type="EMBL" id="JAEDAE010000007">
    <property type="protein sequence ID" value="MBH8559458.1"/>
    <property type="molecule type" value="Genomic_DNA"/>
</dbReference>
<gene>
    <name evidence="1" type="ORF">I7X13_15470</name>
</gene>
<name>A0ABS0QAU5_9BACT</name>
<dbReference type="Proteomes" id="UP000625631">
    <property type="component" value="Unassembled WGS sequence"/>
</dbReference>
<evidence type="ECO:0000313" key="1">
    <source>
        <dbReference type="EMBL" id="MBH8559458.1"/>
    </source>
</evidence>
<reference evidence="1 2" key="1">
    <citation type="submission" date="2020-12" db="EMBL/GenBank/DDBJ databases">
        <title>Hymenobacter sp.</title>
        <authorList>
            <person name="Kim M.K."/>
        </authorList>
    </citation>
    <scope>NUCLEOTIDE SEQUENCE [LARGE SCALE GENOMIC DNA]</scope>
    <source>
        <strain evidence="1 2">BT442</strain>
    </source>
</reference>
<organism evidence="1 2">
    <name type="scientific">Hymenobacter negativus</name>
    <dbReference type="NCBI Taxonomy" id="2795026"/>
    <lineage>
        <taxon>Bacteria</taxon>
        <taxon>Pseudomonadati</taxon>
        <taxon>Bacteroidota</taxon>
        <taxon>Cytophagia</taxon>
        <taxon>Cytophagales</taxon>
        <taxon>Hymenobacteraceae</taxon>
        <taxon>Hymenobacter</taxon>
    </lineage>
</organism>